<dbReference type="RefSeq" id="WP_155703748.1">
    <property type="nucleotide sequence ID" value="NZ_CP034235.1"/>
</dbReference>
<dbReference type="OrthoDB" id="2654428at2"/>
<dbReference type="InterPro" id="IPR035940">
    <property type="entry name" value="CAP_sf"/>
</dbReference>
<dbReference type="AlphaFoldDB" id="A0A6B8RRQ1"/>
<evidence type="ECO:0008006" key="3">
    <source>
        <dbReference type="Google" id="ProtNLM"/>
    </source>
</evidence>
<keyword evidence="2" id="KW-1185">Reference proteome</keyword>
<sequence>MNKVIPIVLLFGGLTIFGGFISKAISPPAFEMTTQAVTSTVEAKQATTSADMQSIELKRINLDKVEPMEESKPNKTVKTKFDLNNVNGISLNDNVEIVIEKLGQPISIDKDSYTPELIVYTYEEMNIGFSDGIVSYVEVLVAAGTVKIDGISLRIDSESLKKALGEPDFVAEDGIVFQRNVFLVKLFTDMETHEVTSLHYYHHSNT</sequence>
<dbReference type="EMBL" id="CP034235">
    <property type="protein sequence ID" value="QGQ98639.1"/>
    <property type="molecule type" value="Genomic_DNA"/>
</dbReference>
<evidence type="ECO:0000313" key="2">
    <source>
        <dbReference type="Proteomes" id="UP000426246"/>
    </source>
</evidence>
<proteinExistence type="predicted"/>
<dbReference type="Proteomes" id="UP000426246">
    <property type="component" value="Chromosome"/>
</dbReference>
<reference evidence="2" key="1">
    <citation type="submission" date="2018-11" db="EMBL/GenBank/DDBJ databases">
        <title>Complete genome sequence of Paenibacillus sp. ML311-T8.</title>
        <authorList>
            <person name="Nam Y.-D."/>
            <person name="Kang J."/>
            <person name="Chung W.-H."/>
            <person name="Park Y.S."/>
        </authorList>
    </citation>
    <scope>NUCLEOTIDE SEQUENCE [LARGE SCALE GENOMIC DNA]</scope>
    <source>
        <strain evidence="2">ML311-T8</strain>
    </source>
</reference>
<dbReference type="Gene3D" id="3.40.33.10">
    <property type="entry name" value="CAP"/>
    <property type="match status" value="1"/>
</dbReference>
<dbReference type="KEGG" id="ppsc:EHS13_29035"/>
<evidence type="ECO:0000313" key="1">
    <source>
        <dbReference type="EMBL" id="QGQ98639.1"/>
    </source>
</evidence>
<name>A0A6B8RRQ1_9BACL</name>
<accession>A0A6B8RRQ1</accession>
<organism evidence="1 2">
    <name type="scientific">Paenibacillus psychroresistens</name>
    <dbReference type="NCBI Taxonomy" id="1778678"/>
    <lineage>
        <taxon>Bacteria</taxon>
        <taxon>Bacillati</taxon>
        <taxon>Bacillota</taxon>
        <taxon>Bacilli</taxon>
        <taxon>Bacillales</taxon>
        <taxon>Paenibacillaceae</taxon>
        <taxon>Paenibacillus</taxon>
    </lineage>
</organism>
<protein>
    <recommendedName>
        <fullName evidence="3">DUF4309 domain-containing protein</fullName>
    </recommendedName>
</protein>
<gene>
    <name evidence="1" type="ORF">EHS13_29035</name>
</gene>